<dbReference type="PANTHER" id="PTHR38043">
    <property type="entry name" value="PROTEIN HEMX"/>
    <property type="match status" value="1"/>
</dbReference>
<keyword evidence="3" id="KW-1185">Reference proteome</keyword>
<name>A0A918U8V5_9NEIS</name>
<feature type="coiled-coil region" evidence="1">
    <location>
        <begin position="68"/>
        <end position="95"/>
    </location>
</feature>
<protein>
    <submittedName>
        <fullName evidence="2">Heme biosynthesis operon protein HemX</fullName>
    </submittedName>
</protein>
<reference evidence="2" key="1">
    <citation type="journal article" date="2014" name="Int. J. Syst. Evol. Microbiol.">
        <title>Complete genome sequence of Corynebacterium casei LMG S-19264T (=DSM 44701T), isolated from a smear-ripened cheese.</title>
        <authorList>
            <consortium name="US DOE Joint Genome Institute (JGI-PGF)"/>
            <person name="Walter F."/>
            <person name="Albersmeier A."/>
            <person name="Kalinowski J."/>
            <person name="Ruckert C."/>
        </authorList>
    </citation>
    <scope>NUCLEOTIDE SEQUENCE</scope>
    <source>
        <strain evidence="2">KCTC 32182</strain>
    </source>
</reference>
<dbReference type="InterPro" id="IPR007470">
    <property type="entry name" value="HemX"/>
</dbReference>
<gene>
    <name evidence="2" type="ORF">GCM10011289_09610</name>
</gene>
<evidence type="ECO:0000256" key="1">
    <source>
        <dbReference type="SAM" id="Coils"/>
    </source>
</evidence>
<dbReference type="Pfam" id="PF04375">
    <property type="entry name" value="HemX"/>
    <property type="match status" value="1"/>
</dbReference>
<evidence type="ECO:0000313" key="3">
    <source>
        <dbReference type="Proteomes" id="UP000645257"/>
    </source>
</evidence>
<dbReference type="PANTHER" id="PTHR38043:SF1">
    <property type="entry name" value="PROTEIN HEMX"/>
    <property type="match status" value="1"/>
</dbReference>
<sequence length="341" mass="37073">MSEFQIVDPVKPARSKLALLALAVSLTALGASLWQLYVTRADLDAVRGEAQRHAAQAGASTEANRRLSDETKASARLLEARLAALEARQGDVTNQIGSLNSLYQDLTSNRSDWLLSEAEYTLTIASQQLQLAGNVPLAINALERLNARLAKTDRPQLITVRKKVARDLAQLKGLPVVDTVGLSVKLDALASQVDQLPLSVDQRQAAQESARKHAAAAGRPAWERLLDDMVASLGELVRIRRMDKPDAVLLSPEQTRNLRENLKLRLLDARLALLQRDGSSFNADVGAAARYVNQYFDTQAPLTRQWLATLGEAKDVPLSLALPDLADSLKAVRDAQGLQGS</sequence>
<accession>A0A918U8V5</accession>
<proteinExistence type="predicted"/>
<dbReference type="RefSeq" id="WP_189531809.1">
    <property type="nucleotide sequence ID" value="NZ_BMYX01000004.1"/>
</dbReference>
<keyword evidence="1" id="KW-0175">Coiled coil</keyword>
<evidence type="ECO:0000313" key="2">
    <source>
        <dbReference type="EMBL" id="GGY09005.1"/>
    </source>
</evidence>
<comment type="caution">
    <text evidence="2">The sequence shown here is derived from an EMBL/GenBank/DDBJ whole genome shotgun (WGS) entry which is preliminary data.</text>
</comment>
<dbReference type="AlphaFoldDB" id="A0A918U8V5"/>
<dbReference type="Proteomes" id="UP000645257">
    <property type="component" value="Unassembled WGS sequence"/>
</dbReference>
<dbReference type="EMBL" id="BMYX01000004">
    <property type="protein sequence ID" value="GGY09005.1"/>
    <property type="molecule type" value="Genomic_DNA"/>
</dbReference>
<reference evidence="2" key="2">
    <citation type="submission" date="2020-09" db="EMBL/GenBank/DDBJ databases">
        <authorList>
            <person name="Sun Q."/>
            <person name="Kim S."/>
        </authorList>
    </citation>
    <scope>NUCLEOTIDE SEQUENCE</scope>
    <source>
        <strain evidence="2">KCTC 32182</strain>
    </source>
</reference>
<organism evidence="2 3">
    <name type="scientific">Paludibacterium paludis</name>
    <dbReference type="NCBI Taxonomy" id="1225769"/>
    <lineage>
        <taxon>Bacteria</taxon>
        <taxon>Pseudomonadati</taxon>
        <taxon>Pseudomonadota</taxon>
        <taxon>Betaproteobacteria</taxon>
        <taxon>Neisseriales</taxon>
        <taxon>Chromobacteriaceae</taxon>
        <taxon>Paludibacterium</taxon>
    </lineage>
</organism>